<name>A0ACB8R626_9AGAM</name>
<accession>A0ACB8R626</accession>
<sequence>MFPALLREDDPMIFYEFRRQSVNAHLEAEGLRLQLTVRSDMTWLEFYSEVTRRLAEGPHYYQLLPPSIYSGVPEEDLGAHLLAFRHTGRPIALEHNGSQRCRQFQFYPPFPGMNLGHIYGDRRRFALRDLVVRDQHFEIFMMVKRSPLQKIHGSLVLEHTCVSERFYALFHRDDSGMTDDDNDESFPPRAMPSPGPSAGNRAPLDRQTVVVDLSSLRRSAVRRAPPAPPPSVASPAALQAASTLPPSGTQYAAAIWQESSPWSPIPSDGLIECDDLGDFAAQVFAAVDNNQNAPQRLRVRGPDMPQLVENFLTILGDAAMSQNFNTVLAVDRGFYLTRASTATLSMGDGIERETISGALTKLLSPPLRSYFLAGGPDNVYHLNASALAHLGDSSRARQFATLGALCGMALLFAIPLPPLDPLFLDVLIHDANIHCITRDKLKLWHPELYDSLDKLKTIGASGDIPVDATLQYHLAEYGDTDATSLRVSRRTEAEHEGLISMMLSRAIMGKETLQHPDIRAFQKGFSLPCPNGFTLPKAIRCFPGGSDAFLSEIWANRISSYSSIAAEILFQVQASVNEQHRMVKLTPQSNPVHLREVLVNFLKGSGVPTSKQEEFQESRTNGALAACSIDLDDIDSPGFRSRAFHLAATGSPTLQTGSKIRVRKFMLIASLS</sequence>
<evidence type="ECO:0000313" key="1">
    <source>
        <dbReference type="EMBL" id="KAI0039594.1"/>
    </source>
</evidence>
<keyword evidence="2" id="KW-1185">Reference proteome</keyword>
<reference evidence="1" key="2">
    <citation type="journal article" date="2022" name="New Phytol.">
        <title>Evolutionary transition to the ectomycorrhizal habit in the genomes of a hyperdiverse lineage of mushroom-forming fungi.</title>
        <authorList>
            <person name="Looney B."/>
            <person name="Miyauchi S."/>
            <person name="Morin E."/>
            <person name="Drula E."/>
            <person name="Courty P.E."/>
            <person name="Kohler A."/>
            <person name="Kuo A."/>
            <person name="LaButti K."/>
            <person name="Pangilinan J."/>
            <person name="Lipzen A."/>
            <person name="Riley R."/>
            <person name="Andreopoulos W."/>
            <person name="He G."/>
            <person name="Johnson J."/>
            <person name="Nolan M."/>
            <person name="Tritt A."/>
            <person name="Barry K.W."/>
            <person name="Grigoriev I.V."/>
            <person name="Nagy L.G."/>
            <person name="Hibbett D."/>
            <person name="Henrissat B."/>
            <person name="Matheny P.B."/>
            <person name="Labbe J."/>
            <person name="Martin F.M."/>
        </authorList>
    </citation>
    <scope>NUCLEOTIDE SEQUENCE</scope>
    <source>
        <strain evidence="1">FP105234-sp</strain>
    </source>
</reference>
<reference evidence="1" key="1">
    <citation type="submission" date="2021-02" db="EMBL/GenBank/DDBJ databases">
        <authorList>
            <consortium name="DOE Joint Genome Institute"/>
            <person name="Ahrendt S."/>
            <person name="Looney B.P."/>
            <person name="Miyauchi S."/>
            <person name="Morin E."/>
            <person name="Drula E."/>
            <person name="Courty P.E."/>
            <person name="Chicoki N."/>
            <person name="Fauchery L."/>
            <person name="Kohler A."/>
            <person name="Kuo A."/>
            <person name="Labutti K."/>
            <person name="Pangilinan J."/>
            <person name="Lipzen A."/>
            <person name="Riley R."/>
            <person name="Andreopoulos W."/>
            <person name="He G."/>
            <person name="Johnson J."/>
            <person name="Barry K.W."/>
            <person name="Grigoriev I.V."/>
            <person name="Nagy L."/>
            <person name="Hibbett D."/>
            <person name="Henrissat B."/>
            <person name="Matheny P.B."/>
            <person name="Labbe J."/>
            <person name="Martin F."/>
        </authorList>
    </citation>
    <scope>NUCLEOTIDE SEQUENCE</scope>
    <source>
        <strain evidence="1">FP105234-sp</strain>
    </source>
</reference>
<protein>
    <submittedName>
        <fullName evidence="1">Uncharacterized protein</fullName>
    </submittedName>
</protein>
<organism evidence="1 2">
    <name type="scientific">Auriscalpium vulgare</name>
    <dbReference type="NCBI Taxonomy" id="40419"/>
    <lineage>
        <taxon>Eukaryota</taxon>
        <taxon>Fungi</taxon>
        <taxon>Dikarya</taxon>
        <taxon>Basidiomycota</taxon>
        <taxon>Agaricomycotina</taxon>
        <taxon>Agaricomycetes</taxon>
        <taxon>Russulales</taxon>
        <taxon>Auriscalpiaceae</taxon>
        <taxon>Auriscalpium</taxon>
    </lineage>
</organism>
<comment type="caution">
    <text evidence="1">The sequence shown here is derived from an EMBL/GenBank/DDBJ whole genome shotgun (WGS) entry which is preliminary data.</text>
</comment>
<proteinExistence type="predicted"/>
<dbReference type="EMBL" id="MU276285">
    <property type="protein sequence ID" value="KAI0039594.1"/>
    <property type="molecule type" value="Genomic_DNA"/>
</dbReference>
<gene>
    <name evidence="1" type="ORF">FA95DRAFT_1612451</name>
</gene>
<evidence type="ECO:0000313" key="2">
    <source>
        <dbReference type="Proteomes" id="UP000814033"/>
    </source>
</evidence>
<dbReference type="Proteomes" id="UP000814033">
    <property type="component" value="Unassembled WGS sequence"/>
</dbReference>